<protein>
    <submittedName>
        <fullName evidence="3 4">BRCT domain-containing protein</fullName>
    </submittedName>
</protein>
<name>A0A0K0EKK9_STRER</name>
<dbReference type="AlphaFoldDB" id="A0A0K0EKK9"/>
<reference evidence="3" key="1">
    <citation type="submission" date="2015-08" db="UniProtKB">
        <authorList>
            <consortium name="WormBaseParasite"/>
        </authorList>
    </citation>
    <scope>IDENTIFICATION</scope>
</reference>
<evidence type="ECO:0000313" key="4">
    <source>
        <dbReference type="WBParaSite" id="TCONS_00009941.p1"/>
    </source>
</evidence>
<accession>A0A0K0EKK9</accession>
<evidence type="ECO:0000313" key="3">
    <source>
        <dbReference type="WBParaSite" id="SSTP_0001000200.1"/>
    </source>
</evidence>
<dbReference type="WBParaSite" id="SSTP_0001000200.1">
    <property type="protein sequence ID" value="SSTP_0001000200.1"/>
    <property type="gene ID" value="SSTP_0001000200"/>
</dbReference>
<dbReference type="InterPro" id="IPR001357">
    <property type="entry name" value="BRCT_dom"/>
</dbReference>
<proteinExistence type="predicted"/>
<dbReference type="WBParaSite" id="TCONS_00009941.p1">
    <property type="protein sequence ID" value="TCONS_00009941.p1"/>
    <property type="gene ID" value="XLOC_007653"/>
</dbReference>
<feature type="domain" description="BRCT" evidence="1">
    <location>
        <begin position="156"/>
        <end position="254"/>
    </location>
</feature>
<organism evidence="3">
    <name type="scientific">Strongyloides stercoralis</name>
    <name type="common">Threadworm</name>
    <dbReference type="NCBI Taxonomy" id="6248"/>
    <lineage>
        <taxon>Eukaryota</taxon>
        <taxon>Metazoa</taxon>
        <taxon>Ecdysozoa</taxon>
        <taxon>Nematoda</taxon>
        <taxon>Chromadorea</taxon>
        <taxon>Rhabditida</taxon>
        <taxon>Tylenchina</taxon>
        <taxon>Panagrolaimomorpha</taxon>
        <taxon>Strongyloidoidea</taxon>
        <taxon>Strongyloididae</taxon>
        <taxon>Strongyloides</taxon>
    </lineage>
</organism>
<evidence type="ECO:0000313" key="2">
    <source>
        <dbReference type="Proteomes" id="UP000035681"/>
    </source>
</evidence>
<dbReference type="PROSITE" id="PS50172">
    <property type="entry name" value="BRCT"/>
    <property type="match status" value="1"/>
</dbReference>
<dbReference type="Proteomes" id="UP000035681">
    <property type="component" value="Unplaced"/>
</dbReference>
<evidence type="ECO:0000259" key="1">
    <source>
        <dbReference type="PROSITE" id="PS50172"/>
    </source>
</evidence>
<dbReference type="SUPFAM" id="SSF52113">
    <property type="entry name" value="BRCT domain"/>
    <property type="match status" value="1"/>
</dbReference>
<keyword evidence="2" id="KW-1185">Reference proteome</keyword>
<dbReference type="InterPro" id="IPR036420">
    <property type="entry name" value="BRCT_dom_sf"/>
</dbReference>
<sequence>MESNFEKLDLIVDKLKVRKFKRFIKASEKEIRKFTREEVVQEDDSICDGYNFIQYYNKENYNFSFRIIFYIDLKNPNFSKIIKKSGFCVEYTTFINEAIFHPISQDVWNRERYFEDISILESLSCGRRIITYDNINISYNNNDAKSLYLLSHCIKNPPLLLNNLSFLVEKSFFSGVSKNFLTKLINILKNFGATVYSIRAQLYDNNDVIVLTNLSKNQCDSEVKILYNVKIVHINAIYDSIWFERFVNLDSYLL</sequence>